<evidence type="ECO:0008006" key="4">
    <source>
        <dbReference type="Google" id="ProtNLM"/>
    </source>
</evidence>
<feature type="region of interest" description="Disordered" evidence="1">
    <location>
        <begin position="148"/>
        <end position="174"/>
    </location>
</feature>
<sequence length="174" mass="18341">MALTTTTTSPESHQSQSQAVPPATTTTTSKSASAAAAVSPPATPEVECAKCESCGFTEDCTPAYISRVRDRFHGRWICGLCVEAVKDELLRSDSLISTEEALDRHISFCSSFRSSTAGAGAGHQSEHPISAIGRIFRRSLDSPRALRSNSASSLAAPPPPSLLRSGSCFPSLSR</sequence>
<dbReference type="EMBL" id="BTGU01000044">
    <property type="protein sequence ID" value="GMN52976.1"/>
    <property type="molecule type" value="Genomic_DNA"/>
</dbReference>
<comment type="caution">
    <text evidence="2">The sequence shown here is derived from an EMBL/GenBank/DDBJ whole genome shotgun (WGS) entry which is preliminary data.</text>
</comment>
<dbReference type="InterPro" id="IPR012876">
    <property type="entry name" value="DUF1677_pln"/>
</dbReference>
<evidence type="ECO:0000313" key="2">
    <source>
        <dbReference type="EMBL" id="GMN52976.1"/>
    </source>
</evidence>
<evidence type="ECO:0000313" key="3">
    <source>
        <dbReference type="Proteomes" id="UP001187192"/>
    </source>
</evidence>
<gene>
    <name evidence="2" type="ORF">TIFTF001_022112</name>
</gene>
<dbReference type="AlphaFoldDB" id="A0AA88DE85"/>
<dbReference type="PANTHER" id="PTHR33108">
    <property type="entry name" value="OS01G0745000 PROTEIN"/>
    <property type="match status" value="1"/>
</dbReference>
<dbReference type="Gramene" id="FCD_00010621-RA">
    <property type="protein sequence ID" value="FCD_00010621-RA:cds"/>
    <property type="gene ID" value="FCD_00010621"/>
</dbReference>
<evidence type="ECO:0000256" key="1">
    <source>
        <dbReference type="SAM" id="MobiDB-lite"/>
    </source>
</evidence>
<keyword evidence="3" id="KW-1185">Reference proteome</keyword>
<accession>A0AA88DE85</accession>
<reference evidence="2" key="1">
    <citation type="submission" date="2023-07" db="EMBL/GenBank/DDBJ databases">
        <title>draft genome sequence of fig (Ficus carica).</title>
        <authorList>
            <person name="Takahashi T."/>
            <person name="Nishimura K."/>
        </authorList>
    </citation>
    <scope>NUCLEOTIDE SEQUENCE</scope>
</reference>
<name>A0AA88DE85_FICCA</name>
<organism evidence="2 3">
    <name type="scientific">Ficus carica</name>
    <name type="common">Common fig</name>
    <dbReference type="NCBI Taxonomy" id="3494"/>
    <lineage>
        <taxon>Eukaryota</taxon>
        <taxon>Viridiplantae</taxon>
        <taxon>Streptophyta</taxon>
        <taxon>Embryophyta</taxon>
        <taxon>Tracheophyta</taxon>
        <taxon>Spermatophyta</taxon>
        <taxon>Magnoliopsida</taxon>
        <taxon>eudicotyledons</taxon>
        <taxon>Gunneridae</taxon>
        <taxon>Pentapetalae</taxon>
        <taxon>rosids</taxon>
        <taxon>fabids</taxon>
        <taxon>Rosales</taxon>
        <taxon>Moraceae</taxon>
        <taxon>Ficeae</taxon>
        <taxon>Ficus</taxon>
    </lineage>
</organism>
<feature type="region of interest" description="Disordered" evidence="1">
    <location>
        <begin position="1"/>
        <end position="39"/>
    </location>
</feature>
<proteinExistence type="predicted"/>
<feature type="compositionally biased region" description="Polar residues" evidence="1">
    <location>
        <begin position="1"/>
        <end position="15"/>
    </location>
</feature>
<dbReference type="Proteomes" id="UP001187192">
    <property type="component" value="Unassembled WGS sequence"/>
</dbReference>
<dbReference type="PANTHER" id="PTHR33108:SF3">
    <property type="entry name" value="DUF1677 FAMILY PROTEIN"/>
    <property type="match status" value="1"/>
</dbReference>
<dbReference type="Pfam" id="PF07911">
    <property type="entry name" value="DUF1677"/>
    <property type="match status" value="1"/>
</dbReference>
<protein>
    <recommendedName>
        <fullName evidence="4">DUF1677 family protein</fullName>
    </recommendedName>
</protein>
<feature type="compositionally biased region" description="Low complexity" evidence="1">
    <location>
        <begin position="16"/>
        <end position="39"/>
    </location>
</feature>